<comment type="caution">
    <text evidence="1">The sequence shown here is derived from an EMBL/GenBank/DDBJ whole genome shotgun (WGS) entry which is preliminary data.</text>
</comment>
<proteinExistence type="predicted"/>
<dbReference type="EMBL" id="JAPUUL010004266">
    <property type="protein sequence ID" value="KAJ8119890.1"/>
    <property type="molecule type" value="Genomic_DNA"/>
</dbReference>
<dbReference type="Proteomes" id="UP001153332">
    <property type="component" value="Unassembled WGS sequence"/>
</dbReference>
<sequence>MVQPPAAAKPAAEPGIYSATYSGTIGSMLLTSLSALASTNRPAPVSSNAKFRKMSTRRSKVAMASTRALGSP</sequence>
<accession>A0ACC2IXG4</accession>
<evidence type="ECO:0000313" key="1">
    <source>
        <dbReference type="EMBL" id="KAJ8119890.1"/>
    </source>
</evidence>
<organism evidence="1 2">
    <name type="scientific">Lasiodiplodia mahajangana</name>
    <dbReference type="NCBI Taxonomy" id="1108764"/>
    <lineage>
        <taxon>Eukaryota</taxon>
        <taxon>Fungi</taxon>
        <taxon>Dikarya</taxon>
        <taxon>Ascomycota</taxon>
        <taxon>Pezizomycotina</taxon>
        <taxon>Dothideomycetes</taxon>
        <taxon>Dothideomycetes incertae sedis</taxon>
        <taxon>Botryosphaeriales</taxon>
        <taxon>Botryosphaeriaceae</taxon>
        <taxon>Lasiodiplodia</taxon>
    </lineage>
</organism>
<reference evidence="1" key="1">
    <citation type="submission" date="2022-12" db="EMBL/GenBank/DDBJ databases">
        <title>Genome Sequence of Lasiodiplodia mahajangana.</title>
        <authorList>
            <person name="Buettner E."/>
        </authorList>
    </citation>
    <scope>NUCLEOTIDE SEQUENCE</scope>
    <source>
        <strain evidence="1">VT137</strain>
    </source>
</reference>
<evidence type="ECO:0000313" key="2">
    <source>
        <dbReference type="Proteomes" id="UP001153332"/>
    </source>
</evidence>
<protein>
    <submittedName>
        <fullName evidence="1">Uncharacterized protein</fullName>
    </submittedName>
</protein>
<gene>
    <name evidence="1" type="ORF">O1611_g10510</name>
</gene>
<name>A0ACC2IXG4_9PEZI</name>
<keyword evidence="2" id="KW-1185">Reference proteome</keyword>